<proteinExistence type="predicted"/>
<dbReference type="InterPro" id="IPR005561">
    <property type="entry name" value="ANTAR"/>
</dbReference>
<dbReference type="InterPro" id="IPR029016">
    <property type="entry name" value="GAF-like_dom_sf"/>
</dbReference>
<organism evidence="2 3">
    <name type="scientific">Saccharopolyspora halophila</name>
    <dbReference type="NCBI Taxonomy" id="405551"/>
    <lineage>
        <taxon>Bacteria</taxon>
        <taxon>Bacillati</taxon>
        <taxon>Actinomycetota</taxon>
        <taxon>Actinomycetes</taxon>
        <taxon>Pseudonocardiales</taxon>
        <taxon>Pseudonocardiaceae</taxon>
        <taxon>Saccharopolyspora</taxon>
    </lineage>
</organism>
<dbReference type="SMART" id="SM01012">
    <property type="entry name" value="ANTAR"/>
    <property type="match status" value="1"/>
</dbReference>
<dbReference type="EMBL" id="BAAARA010000010">
    <property type="protein sequence ID" value="GAA2352119.1"/>
    <property type="molecule type" value="Genomic_DNA"/>
</dbReference>
<feature type="domain" description="ANTAR" evidence="1">
    <location>
        <begin position="155"/>
        <end position="226"/>
    </location>
</feature>
<dbReference type="SUPFAM" id="SSF55781">
    <property type="entry name" value="GAF domain-like"/>
    <property type="match status" value="1"/>
</dbReference>
<evidence type="ECO:0000313" key="3">
    <source>
        <dbReference type="Proteomes" id="UP001501218"/>
    </source>
</evidence>
<sequence>MSTDERTRLGTLLALTDADHTASMLELVAARAVTTLAVTGAAVTVLSHLGDQTPPGRGLVHATDGTSHRLDDLQLTVGEGPCLAAFHNSAPVMVADLAAGDGRWPGFAPAARRFGAAAVFSFPLRVGVVRLGTLDTYRDTVGPLDDQQHGDALLLARAATQALLDELSGDNAQSTLWLGDIRTPVHEATGMVAAQLGTTMDVALLRLRAHAYIHGLPVTEVATQITGRTLRFSPDTRA</sequence>
<keyword evidence="3" id="KW-1185">Reference proteome</keyword>
<dbReference type="Proteomes" id="UP001501218">
    <property type="component" value="Unassembled WGS sequence"/>
</dbReference>
<comment type="caution">
    <text evidence="2">The sequence shown here is derived from an EMBL/GenBank/DDBJ whole genome shotgun (WGS) entry which is preliminary data.</text>
</comment>
<protein>
    <submittedName>
        <fullName evidence="2">GAF domain-containing protein</fullName>
    </submittedName>
</protein>
<evidence type="ECO:0000259" key="1">
    <source>
        <dbReference type="SMART" id="SM01012"/>
    </source>
</evidence>
<dbReference type="Gene3D" id="3.30.450.40">
    <property type="match status" value="1"/>
</dbReference>
<evidence type="ECO:0000313" key="2">
    <source>
        <dbReference type="EMBL" id="GAA2352119.1"/>
    </source>
</evidence>
<gene>
    <name evidence="2" type="ORF">GCM10009854_32550</name>
</gene>
<name>A0ABP5TKE4_9PSEU</name>
<accession>A0ABP5TKE4</accession>
<reference evidence="3" key="1">
    <citation type="journal article" date="2019" name="Int. J. Syst. Evol. Microbiol.">
        <title>The Global Catalogue of Microorganisms (GCM) 10K type strain sequencing project: providing services to taxonomists for standard genome sequencing and annotation.</title>
        <authorList>
            <consortium name="The Broad Institute Genomics Platform"/>
            <consortium name="The Broad Institute Genome Sequencing Center for Infectious Disease"/>
            <person name="Wu L."/>
            <person name="Ma J."/>
        </authorList>
    </citation>
    <scope>NUCLEOTIDE SEQUENCE [LARGE SCALE GENOMIC DNA]</scope>
    <source>
        <strain evidence="3">JCM 16221</strain>
    </source>
</reference>